<dbReference type="OrthoDB" id="5404651at2759"/>
<dbReference type="GO" id="GO:0000973">
    <property type="term" value="P:post-transcriptional tethering of RNA polymerase II gene DNA at nuclear periphery"/>
    <property type="evidence" value="ECO:0007669"/>
    <property type="project" value="TreeGrafter"/>
</dbReference>
<protein>
    <submittedName>
        <fullName evidence="1">Unnamed protein product</fullName>
    </submittedName>
</protein>
<keyword evidence="2" id="KW-1185">Reference proteome</keyword>
<dbReference type="SMART" id="SM00753">
    <property type="entry name" value="PAM"/>
    <property type="match status" value="1"/>
</dbReference>
<evidence type="ECO:0000313" key="2">
    <source>
        <dbReference type="Proteomes" id="UP001165063"/>
    </source>
</evidence>
<gene>
    <name evidence="1" type="ORF">Amon01_000749500</name>
</gene>
<evidence type="ECO:0000313" key="1">
    <source>
        <dbReference type="EMBL" id="GMG54931.1"/>
    </source>
</evidence>
<dbReference type="EMBL" id="BSXU01005605">
    <property type="protein sequence ID" value="GMG54931.1"/>
    <property type="molecule type" value="Genomic_DNA"/>
</dbReference>
<organism evidence="1 2">
    <name type="scientific">Ambrosiozyma monospora</name>
    <name type="common">Yeast</name>
    <name type="synonym">Endomycopsis monosporus</name>
    <dbReference type="NCBI Taxonomy" id="43982"/>
    <lineage>
        <taxon>Eukaryota</taxon>
        <taxon>Fungi</taxon>
        <taxon>Dikarya</taxon>
        <taxon>Ascomycota</taxon>
        <taxon>Saccharomycotina</taxon>
        <taxon>Pichiomycetes</taxon>
        <taxon>Pichiales</taxon>
        <taxon>Pichiaceae</taxon>
        <taxon>Ambrosiozyma</taxon>
    </lineage>
</organism>
<comment type="caution">
    <text evidence="1">The sequence shown here is derived from an EMBL/GenBank/DDBJ whole genome shotgun (WGS) entry which is preliminary data.</text>
</comment>
<dbReference type="GO" id="GO:0003723">
    <property type="term" value="F:RNA binding"/>
    <property type="evidence" value="ECO:0007669"/>
    <property type="project" value="InterPro"/>
</dbReference>
<dbReference type="PANTHER" id="PTHR12732:SF8">
    <property type="entry name" value="NUCLEAR MRNA EXPORT PROTEIN THP1"/>
    <property type="match status" value="1"/>
</dbReference>
<dbReference type="PANTHER" id="PTHR12732">
    <property type="entry name" value="UNCHARACTERIZED PROTEASOME COMPONENT REGION PCI-CONTAINING"/>
    <property type="match status" value="1"/>
</dbReference>
<dbReference type="GO" id="GO:0070390">
    <property type="term" value="C:transcription export complex 2"/>
    <property type="evidence" value="ECO:0007669"/>
    <property type="project" value="TreeGrafter"/>
</dbReference>
<proteinExistence type="predicted"/>
<reference evidence="1" key="1">
    <citation type="submission" date="2023-04" db="EMBL/GenBank/DDBJ databases">
        <title>Ambrosiozyma monospora NBRC 1965.</title>
        <authorList>
            <person name="Ichikawa N."/>
            <person name="Sato H."/>
            <person name="Tonouchi N."/>
        </authorList>
    </citation>
    <scope>NUCLEOTIDE SEQUENCE</scope>
    <source>
        <strain evidence="1">NBRC 1965</strain>
    </source>
</reference>
<accession>A0A9W7DIS1</accession>
<name>A0A9W7DIS1_AMBMO</name>
<dbReference type="GO" id="GO:0016973">
    <property type="term" value="P:poly(A)+ mRNA export from nucleus"/>
    <property type="evidence" value="ECO:0007669"/>
    <property type="project" value="TreeGrafter"/>
</dbReference>
<dbReference type="GO" id="GO:0006368">
    <property type="term" value="P:transcription elongation by RNA polymerase II"/>
    <property type="evidence" value="ECO:0007669"/>
    <property type="project" value="TreeGrafter"/>
</dbReference>
<sequence length="459" mass="52844">MQSQFTITEYLNSVKGAISSNTLDVVLSVNPSAVTSSFIPKLQISLQSLDDKDIMKQIENAHFFNNDWISFENLVQRYLIFVRDFNPWSLLESIDLLIGFYESLGIALNNSQFNSMLLTLVTKSTKVLIPLTQLVDEKLMNKNNRTNDYPRLSYLSTLLLKILNNLRNDQELNTQANKYKISVLMYSSISLCNTYVKIGSPMLCNNVFSNINILSLNKNLISRKQLVQYRFVLGRFNMQQSNFYQAYIHFNWCFSNCHYNTSPQMIATICKYLIPCGLVVGQVVDLNYLRQKFGNYEPGLELVRLHEQLIRYYANGDLFHFTEVVEANEDHFIHLGILIGFLQRVRILVIRNLLNKVFKKTGTLKFNTIKVALELSLNLSQAYAKYGQSGRWLYLIGEEQQVTEELIQNILVVLFDGSLVKAKVTASSNIVLSKTDAFPNVRKLYNLKYPTNSKESWLN</sequence>
<dbReference type="InterPro" id="IPR045114">
    <property type="entry name" value="Csn12-like"/>
</dbReference>
<dbReference type="AlphaFoldDB" id="A0A9W7DIS1"/>
<dbReference type="GO" id="GO:0003690">
    <property type="term" value="F:double-stranded DNA binding"/>
    <property type="evidence" value="ECO:0007669"/>
    <property type="project" value="InterPro"/>
</dbReference>
<dbReference type="Proteomes" id="UP001165063">
    <property type="component" value="Unassembled WGS sequence"/>
</dbReference>